<feature type="transmembrane region" description="Helical" evidence="1">
    <location>
        <begin position="28"/>
        <end position="48"/>
    </location>
</feature>
<organism evidence="2 3">
    <name type="scientific">Thermoactinomyces intermedius</name>
    <dbReference type="NCBI Taxonomy" id="2024"/>
    <lineage>
        <taxon>Bacteria</taxon>
        <taxon>Bacillati</taxon>
        <taxon>Bacillota</taxon>
        <taxon>Bacilli</taxon>
        <taxon>Bacillales</taxon>
        <taxon>Thermoactinomycetaceae</taxon>
        <taxon>Thermoactinomyces</taxon>
    </lineage>
</organism>
<protein>
    <submittedName>
        <fullName evidence="2">Uncharacterized protein</fullName>
    </submittedName>
</protein>
<reference evidence="2 3" key="1">
    <citation type="submission" date="2020-12" db="EMBL/GenBank/DDBJ databases">
        <title>WGS of Thermoactinomyces spp.</title>
        <authorList>
            <person name="Cheng K."/>
        </authorList>
    </citation>
    <scope>NUCLEOTIDE SEQUENCE [LARGE SCALE GENOMIC DNA]</scope>
    <source>
        <strain evidence="3">CICC 10671\DSM 43846</strain>
    </source>
</reference>
<keyword evidence="1" id="KW-1133">Transmembrane helix</keyword>
<evidence type="ECO:0000256" key="1">
    <source>
        <dbReference type="SAM" id="Phobius"/>
    </source>
</evidence>
<accession>A0A8I1A7E6</accession>
<keyword evidence="1" id="KW-0472">Membrane</keyword>
<dbReference type="Proteomes" id="UP000633619">
    <property type="component" value="Unassembled WGS sequence"/>
</dbReference>
<dbReference type="AlphaFoldDB" id="A0A8I1A7E6"/>
<gene>
    <name evidence="2" type="ORF">I8U20_01980</name>
</gene>
<sequence length="187" mass="21220">MQAIFVLSFIGIFLSLVGLIFKKTRKHAWKVLIVCVVLFGISGFFVPAEEEPAQAVNKQETQEVKKEESQSPSQEEEYIKYANHLVNRVGFAIDLINHGYDLWNSKYAPGQVNQGIKELENEVKELDNLSPANSQAQLHEEFKKEIINIRDTAKDSLDLANQDKLDEAKDKMSSIDLDAIRNKLNQS</sequence>
<evidence type="ECO:0000313" key="3">
    <source>
        <dbReference type="Proteomes" id="UP000633619"/>
    </source>
</evidence>
<dbReference type="EMBL" id="JAECVW010000001">
    <property type="protein sequence ID" value="MBH8594096.1"/>
    <property type="molecule type" value="Genomic_DNA"/>
</dbReference>
<feature type="transmembrane region" description="Helical" evidence="1">
    <location>
        <begin position="6"/>
        <end position="21"/>
    </location>
</feature>
<keyword evidence="3" id="KW-1185">Reference proteome</keyword>
<name>A0A8I1A7E6_THEIN</name>
<evidence type="ECO:0000313" key="2">
    <source>
        <dbReference type="EMBL" id="MBH8594096.1"/>
    </source>
</evidence>
<proteinExistence type="predicted"/>
<comment type="caution">
    <text evidence="2">The sequence shown here is derived from an EMBL/GenBank/DDBJ whole genome shotgun (WGS) entry which is preliminary data.</text>
</comment>
<dbReference type="RefSeq" id="WP_181729148.1">
    <property type="nucleotide sequence ID" value="NZ_JACEIR010000001.1"/>
</dbReference>
<keyword evidence="1" id="KW-0812">Transmembrane</keyword>